<dbReference type="RefSeq" id="XP_027196435.1">
    <property type="nucleotide sequence ID" value="XM_027340634.1"/>
</dbReference>
<evidence type="ECO:0000256" key="12">
    <source>
        <dbReference type="ARBA" id="ARBA00066707"/>
    </source>
</evidence>
<dbReference type="GO" id="GO:0030246">
    <property type="term" value="F:carbohydrate binding"/>
    <property type="evidence" value="ECO:0007669"/>
    <property type="project" value="UniProtKB-KW"/>
</dbReference>
<dbReference type="Proteomes" id="UP000515146">
    <property type="component" value="Unplaced"/>
</dbReference>
<keyword evidence="3" id="KW-0645">Protease</keyword>
<dbReference type="PRINTS" id="PR00722">
    <property type="entry name" value="CHYMOTRYPSIN"/>
</dbReference>
<accession>A0A6P6XST8</accession>
<name>A0A6P6XST8_DERPT</name>
<dbReference type="OMA" id="GIASWTI"/>
<protein>
    <recommendedName>
        <fullName evidence="12">limulus clotting factor C</fullName>
        <ecNumber evidence="12">3.4.21.84</ecNumber>
    </recommendedName>
</protein>
<keyword evidence="8" id="KW-0720">Serine protease</keyword>
<dbReference type="GO" id="GO:0004252">
    <property type="term" value="F:serine-type endopeptidase activity"/>
    <property type="evidence" value="ECO:0007669"/>
    <property type="project" value="InterPro"/>
</dbReference>
<dbReference type="Pfam" id="PF00089">
    <property type="entry name" value="Trypsin"/>
    <property type="match status" value="1"/>
</dbReference>
<dbReference type="FunFam" id="2.40.10.10:FF:000120">
    <property type="entry name" value="Putative serine protease"/>
    <property type="match status" value="1"/>
</dbReference>
<keyword evidence="13" id="KW-1185">Reference proteome</keyword>
<evidence type="ECO:0000256" key="7">
    <source>
        <dbReference type="ARBA" id="ARBA00022820"/>
    </source>
</evidence>
<evidence type="ECO:0000313" key="13">
    <source>
        <dbReference type="Proteomes" id="UP000515146"/>
    </source>
</evidence>
<dbReference type="Gene3D" id="2.40.10.10">
    <property type="entry name" value="Trypsin-like serine proteases"/>
    <property type="match status" value="1"/>
</dbReference>
<dbReference type="KEGG" id="dpte:113790927"/>
<dbReference type="InterPro" id="IPR001314">
    <property type="entry name" value="Peptidase_S1A"/>
</dbReference>
<dbReference type="GO" id="GO:0006508">
    <property type="term" value="P:proteolysis"/>
    <property type="evidence" value="ECO:0007669"/>
    <property type="project" value="UniProtKB-KW"/>
</dbReference>
<dbReference type="SUPFAM" id="SSF50494">
    <property type="entry name" value="Trypsin-like serine proteases"/>
    <property type="match status" value="1"/>
</dbReference>
<evidence type="ECO:0000256" key="8">
    <source>
        <dbReference type="ARBA" id="ARBA00022825"/>
    </source>
</evidence>
<keyword evidence="9" id="KW-0130">Cell adhesion</keyword>
<evidence type="ECO:0000256" key="10">
    <source>
        <dbReference type="ARBA" id="ARBA00023157"/>
    </source>
</evidence>
<dbReference type="InterPro" id="IPR001254">
    <property type="entry name" value="Trypsin_dom"/>
</dbReference>
<dbReference type="InterPro" id="IPR043504">
    <property type="entry name" value="Peptidase_S1_PA_chymotrypsin"/>
</dbReference>
<dbReference type="InParanoid" id="A0A6P6XST8"/>
<dbReference type="CDD" id="cd00190">
    <property type="entry name" value="Tryp_SPc"/>
    <property type="match status" value="1"/>
</dbReference>
<dbReference type="AlphaFoldDB" id="A0A6P6XST8"/>
<dbReference type="GO" id="GO:0042381">
    <property type="term" value="P:hemolymph coagulation"/>
    <property type="evidence" value="ECO:0007669"/>
    <property type="project" value="UniProtKB-KW"/>
</dbReference>
<dbReference type="SMART" id="SM00020">
    <property type="entry name" value="Tryp_SPc"/>
    <property type="match status" value="1"/>
</dbReference>
<dbReference type="PANTHER" id="PTHR24252">
    <property type="entry name" value="ACROSIN-RELATED"/>
    <property type="match status" value="1"/>
</dbReference>
<keyword evidence="4" id="KW-0732">Signal</keyword>
<dbReference type="PROSITE" id="PS50240">
    <property type="entry name" value="TRYPSIN_DOM"/>
    <property type="match status" value="1"/>
</dbReference>
<dbReference type="OrthoDB" id="10051896at2759"/>
<evidence type="ECO:0000256" key="9">
    <source>
        <dbReference type="ARBA" id="ARBA00022889"/>
    </source>
</evidence>
<evidence type="ECO:0000256" key="6">
    <source>
        <dbReference type="ARBA" id="ARBA00022801"/>
    </source>
</evidence>
<dbReference type="GO" id="GO:0007155">
    <property type="term" value="P:cell adhesion"/>
    <property type="evidence" value="ECO:0007669"/>
    <property type="project" value="UniProtKB-KW"/>
</dbReference>
<keyword evidence="6" id="KW-0378">Hydrolase</keyword>
<keyword evidence="5" id="KW-0430">Lectin</keyword>
<evidence type="ECO:0000313" key="14">
    <source>
        <dbReference type="RefSeq" id="XP_027196435.1"/>
    </source>
</evidence>
<dbReference type="InterPro" id="IPR009003">
    <property type="entry name" value="Peptidase_S1_PA"/>
</dbReference>
<proteinExistence type="predicted"/>
<dbReference type="InterPro" id="IPR033116">
    <property type="entry name" value="TRYPSIN_SER"/>
</dbReference>
<gene>
    <name evidence="14" type="primary">LOC113790927</name>
</gene>
<evidence type="ECO:0000256" key="2">
    <source>
        <dbReference type="ARBA" id="ARBA00022659"/>
    </source>
</evidence>
<organism evidence="13 14">
    <name type="scientific">Dermatophagoides pteronyssinus</name>
    <name type="common">European house dust mite</name>
    <dbReference type="NCBI Taxonomy" id="6956"/>
    <lineage>
        <taxon>Eukaryota</taxon>
        <taxon>Metazoa</taxon>
        <taxon>Ecdysozoa</taxon>
        <taxon>Arthropoda</taxon>
        <taxon>Chelicerata</taxon>
        <taxon>Arachnida</taxon>
        <taxon>Acari</taxon>
        <taxon>Acariformes</taxon>
        <taxon>Sarcoptiformes</taxon>
        <taxon>Astigmata</taxon>
        <taxon>Psoroptidia</taxon>
        <taxon>Analgoidea</taxon>
        <taxon>Pyroglyphidae</taxon>
        <taxon>Dermatophagoidinae</taxon>
        <taxon>Dermatophagoides</taxon>
    </lineage>
</organism>
<dbReference type="GeneID" id="113790927"/>
<keyword evidence="7" id="KW-0353">Hemolymph clotting</keyword>
<keyword evidence="1" id="KW-0245">EGF-like domain</keyword>
<keyword evidence="10" id="KW-1015">Disulfide bond</keyword>
<dbReference type="PROSITE" id="PS00135">
    <property type="entry name" value="TRYPSIN_SER"/>
    <property type="match status" value="1"/>
</dbReference>
<keyword evidence="2" id="KW-0768">Sushi</keyword>
<sequence length="294" mass="33511">MQFLFIFLWLALGTFATIDCHGLELIQQAQFDPSKLRTCNSDFAIDVKRIYGGKDAKPMEFPHQASLQIRYFNSHVCGATLITNRWVLCAAHCFTRNDYPYSWQIKLGEHNLRKQDSTERLSKVDKIIIHENYDRNKQLYDIALLRLEKPIDFQQDPHLKTICLAKRTDVPKSNYECVATGWGRGNKGRVVTDILQKLPQPVHNSTTCRQIWKGVGWPITQNHICIGDLRGGKGVCNGDSGGPIQCRLKNGEWVQFGIASWTISDCVSRNYAAVFTSVSGYRDWIVSTINKNSR</sequence>
<dbReference type="EC" id="3.4.21.84" evidence="12"/>
<evidence type="ECO:0000256" key="5">
    <source>
        <dbReference type="ARBA" id="ARBA00022734"/>
    </source>
</evidence>
<dbReference type="PANTHER" id="PTHR24252:SF7">
    <property type="entry name" value="HYALIN"/>
    <property type="match status" value="1"/>
</dbReference>
<comment type="catalytic activity">
    <reaction evidence="11">
        <text>Selective cleavage of 103-Arg-|-Ser-104 and 124-Ile-|-Ile-125 bonds in Limulus clotting factor B to form activated factor B. Cleavage of -Pro-Arg-|-Xaa- bonds in synthetic substrates.</text>
        <dbReference type="EC" id="3.4.21.84"/>
    </reaction>
</comment>
<evidence type="ECO:0000256" key="11">
    <source>
        <dbReference type="ARBA" id="ARBA00052079"/>
    </source>
</evidence>
<evidence type="ECO:0000256" key="3">
    <source>
        <dbReference type="ARBA" id="ARBA00022670"/>
    </source>
</evidence>
<reference evidence="14" key="1">
    <citation type="submission" date="2025-08" db="UniProtKB">
        <authorList>
            <consortium name="RefSeq"/>
        </authorList>
    </citation>
    <scope>IDENTIFICATION</scope>
    <source>
        <strain evidence="14">Airmid</strain>
    </source>
</reference>
<evidence type="ECO:0000256" key="4">
    <source>
        <dbReference type="ARBA" id="ARBA00022729"/>
    </source>
</evidence>
<evidence type="ECO:0000256" key="1">
    <source>
        <dbReference type="ARBA" id="ARBA00022536"/>
    </source>
</evidence>